<protein>
    <submittedName>
        <fullName evidence="1">Bifunctional ATP12 orthogonal Bundle domain superfamily/ATP12</fullName>
    </submittedName>
</protein>
<name>A0AAD9UQH5_9APIC</name>
<dbReference type="Proteomes" id="UP001214638">
    <property type="component" value="Unassembled WGS sequence"/>
</dbReference>
<organism evidence="1 2">
    <name type="scientific">Babesia duncani</name>
    <dbReference type="NCBI Taxonomy" id="323732"/>
    <lineage>
        <taxon>Eukaryota</taxon>
        <taxon>Sar</taxon>
        <taxon>Alveolata</taxon>
        <taxon>Apicomplexa</taxon>
        <taxon>Aconoidasida</taxon>
        <taxon>Piroplasmida</taxon>
        <taxon>Babesiidae</taxon>
        <taxon>Babesia</taxon>
    </lineage>
</organism>
<dbReference type="KEGG" id="bdw:94335163"/>
<proteinExistence type="predicted"/>
<evidence type="ECO:0000313" key="2">
    <source>
        <dbReference type="Proteomes" id="UP001214638"/>
    </source>
</evidence>
<dbReference type="InterPro" id="IPR011419">
    <property type="entry name" value="ATP12_ATP_synth-F1-assembly"/>
</dbReference>
<dbReference type="PANTHER" id="PTHR21013:SF10">
    <property type="entry name" value="ATP SYNTHASE MITOCHONDRIAL F1 COMPLEX ASSEMBLY FACTOR 2"/>
    <property type="match status" value="1"/>
</dbReference>
<dbReference type="GeneID" id="94335163"/>
<dbReference type="AlphaFoldDB" id="A0AAD9UQH5"/>
<dbReference type="PANTHER" id="PTHR21013">
    <property type="entry name" value="ATP SYNTHASE MITOCHONDRIAL F1 COMPLEX ASSEMBLY FACTOR 2/ATP12 PROTEIN, MITOCHONDRIAL PRECURSOR"/>
    <property type="match status" value="1"/>
</dbReference>
<reference evidence="1" key="1">
    <citation type="journal article" date="2023" name="Nat. Microbiol.">
        <title>Babesia duncani multi-omics identifies virulence factors and drug targets.</title>
        <authorList>
            <person name="Singh P."/>
            <person name="Lonardi S."/>
            <person name="Liang Q."/>
            <person name="Vydyam P."/>
            <person name="Khabirova E."/>
            <person name="Fang T."/>
            <person name="Gihaz S."/>
            <person name="Thekkiniath J."/>
            <person name="Munshi M."/>
            <person name="Abel S."/>
            <person name="Ciampossin L."/>
            <person name="Batugedara G."/>
            <person name="Gupta M."/>
            <person name="Lu X.M."/>
            <person name="Lenz T."/>
            <person name="Chakravarty S."/>
            <person name="Cornillot E."/>
            <person name="Hu Y."/>
            <person name="Ma W."/>
            <person name="Gonzalez L.M."/>
            <person name="Sanchez S."/>
            <person name="Estrada K."/>
            <person name="Sanchez-Flores A."/>
            <person name="Montero E."/>
            <person name="Harb O.S."/>
            <person name="Le Roch K.G."/>
            <person name="Mamoun C.B."/>
        </authorList>
    </citation>
    <scope>NUCLEOTIDE SEQUENCE</scope>
    <source>
        <strain evidence="1">WA1</strain>
    </source>
</reference>
<dbReference type="Gene3D" id="1.10.3580.10">
    <property type="entry name" value="ATP12 ATPase"/>
    <property type="match status" value="1"/>
</dbReference>
<dbReference type="GO" id="GO:0005739">
    <property type="term" value="C:mitochondrion"/>
    <property type="evidence" value="ECO:0007669"/>
    <property type="project" value="TreeGrafter"/>
</dbReference>
<dbReference type="EMBL" id="JALLKP010000001">
    <property type="protein sequence ID" value="KAK2197862.1"/>
    <property type="molecule type" value="Genomic_DNA"/>
</dbReference>
<sequence>MLFSTQFRASQVVRLCDKARNFISKGLEIQRCGNFYKFLINGKSLQTPLGNTLQTTHPRIAQHVLSELLSRANDPLLRFACIPITMLLAECLDAPSSLEIHKREHIQELLDFDVLLNFELDELTQPLGLESLSQLDKLGYIKDMKLKTLQTSCFLPLLHKFKNVYNVPMPIYNISLSRPQQPDEIVNALQQCMQKYPIWKCILIRRVQAHLRSIILAMLVLEGHVDPKEAVRNSRLEETYQAAKWGVTTEFRETERQLDALLRAARLLHALLNDLEH</sequence>
<gene>
    <name evidence="1" type="ORF">BdWA1_000865</name>
</gene>
<accession>A0AAD9UQH5</accession>
<dbReference type="InterPro" id="IPR023335">
    <property type="entry name" value="ATP12_ortho_dom_sf"/>
</dbReference>
<comment type="caution">
    <text evidence="1">The sequence shown here is derived from an EMBL/GenBank/DDBJ whole genome shotgun (WGS) entry which is preliminary data.</text>
</comment>
<keyword evidence="2" id="KW-1185">Reference proteome</keyword>
<dbReference type="GO" id="GO:0033615">
    <property type="term" value="P:mitochondrial proton-transporting ATP synthase complex assembly"/>
    <property type="evidence" value="ECO:0007669"/>
    <property type="project" value="TreeGrafter"/>
</dbReference>
<dbReference type="SUPFAM" id="SSF160909">
    <property type="entry name" value="ATP12-like"/>
    <property type="match status" value="1"/>
</dbReference>
<evidence type="ECO:0000313" key="1">
    <source>
        <dbReference type="EMBL" id="KAK2197862.1"/>
    </source>
</evidence>
<dbReference type="RefSeq" id="XP_067804704.1">
    <property type="nucleotide sequence ID" value="XM_067945913.1"/>
</dbReference>